<dbReference type="Proteomes" id="UP000886841">
    <property type="component" value="Unassembled WGS sequence"/>
</dbReference>
<dbReference type="AlphaFoldDB" id="A0A9D1EIX9"/>
<evidence type="ECO:0000313" key="6">
    <source>
        <dbReference type="EMBL" id="HIR92399.1"/>
    </source>
</evidence>
<keyword evidence="2" id="KW-0813">Transport</keyword>
<evidence type="ECO:0000256" key="3">
    <source>
        <dbReference type="ARBA" id="ARBA00022741"/>
    </source>
</evidence>
<dbReference type="PANTHER" id="PTHR43335">
    <property type="entry name" value="ABC TRANSPORTER, ATP-BINDING PROTEIN"/>
    <property type="match status" value="1"/>
</dbReference>
<dbReference type="GO" id="GO:0005524">
    <property type="term" value="F:ATP binding"/>
    <property type="evidence" value="ECO:0007669"/>
    <property type="project" value="UniProtKB-KW"/>
</dbReference>
<dbReference type="SUPFAM" id="SSF52540">
    <property type="entry name" value="P-loop containing nucleoside triphosphate hydrolases"/>
    <property type="match status" value="1"/>
</dbReference>
<accession>A0A9D1EIX9</accession>
<name>A0A9D1EIX9_9FIRM</name>
<dbReference type="InterPro" id="IPR003439">
    <property type="entry name" value="ABC_transporter-like_ATP-bd"/>
</dbReference>
<comment type="caution">
    <text evidence="6">The sequence shown here is derived from an EMBL/GenBank/DDBJ whole genome shotgun (WGS) entry which is preliminary data.</text>
</comment>
<proteinExistence type="inferred from homology"/>
<sequence length="320" mass="35802">MLRVENLYKRYGNFLALNGLQMNVRKGELFGFVGPNGAGKTTTIRIIAGLLSASSGEVWVDGQRVGKDLKVLKNHIGFVPDFFGLYDNLTVMEYLEFYAAAYQIPAREQKRRAQEVLELVNLPQVEDQYVDTLSRGMQQKLCVARALIHKPPLLVMDEPASGLDPRTRREFKELLKQLRQMDYTILISSHILSELADMCTGIGIINQGRMVLQGDIEEILVSIDSSNPLLITVYKNLEEAVRLVGNHPLVTRVSIQGNVISVLFSGTREEEAQLLESLIRAGVMVTSFSREHGSLESVFFAMTEAEKEGKVYEAESGFSE</sequence>
<organism evidence="6 7">
    <name type="scientific">Candidatus Egerieimonas intestinavium</name>
    <dbReference type="NCBI Taxonomy" id="2840777"/>
    <lineage>
        <taxon>Bacteria</taxon>
        <taxon>Bacillati</taxon>
        <taxon>Bacillota</taxon>
        <taxon>Clostridia</taxon>
        <taxon>Lachnospirales</taxon>
        <taxon>Lachnospiraceae</taxon>
        <taxon>Lachnospiraceae incertae sedis</taxon>
        <taxon>Candidatus Egerieimonas</taxon>
    </lineage>
</organism>
<dbReference type="PANTHER" id="PTHR43335:SF3">
    <property type="entry name" value="ABC TRANSPORTER"/>
    <property type="match status" value="1"/>
</dbReference>
<feature type="domain" description="ABC transporter" evidence="5">
    <location>
        <begin position="2"/>
        <end position="232"/>
    </location>
</feature>
<protein>
    <submittedName>
        <fullName evidence="6">ABC transporter ATP-binding protein</fullName>
    </submittedName>
</protein>
<comment type="similarity">
    <text evidence="1">Belongs to the ABC transporter superfamily.</text>
</comment>
<gene>
    <name evidence="6" type="ORF">IAB98_03125</name>
</gene>
<evidence type="ECO:0000313" key="7">
    <source>
        <dbReference type="Proteomes" id="UP000886841"/>
    </source>
</evidence>
<dbReference type="InterPro" id="IPR003593">
    <property type="entry name" value="AAA+_ATPase"/>
</dbReference>
<keyword evidence="4 6" id="KW-0067">ATP-binding</keyword>
<dbReference type="InterPro" id="IPR027417">
    <property type="entry name" value="P-loop_NTPase"/>
</dbReference>
<dbReference type="CDD" id="cd03230">
    <property type="entry name" value="ABC_DR_subfamily_A"/>
    <property type="match status" value="1"/>
</dbReference>
<evidence type="ECO:0000256" key="2">
    <source>
        <dbReference type="ARBA" id="ARBA00022448"/>
    </source>
</evidence>
<dbReference type="SMART" id="SM00382">
    <property type="entry name" value="AAA"/>
    <property type="match status" value="1"/>
</dbReference>
<keyword evidence="3" id="KW-0547">Nucleotide-binding</keyword>
<reference evidence="6" key="1">
    <citation type="submission" date="2020-10" db="EMBL/GenBank/DDBJ databases">
        <authorList>
            <person name="Gilroy R."/>
        </authorList>
    </citation>
    <scope>NUCLEOTIDE SEQUENCE</scope>
    <source>
        <strain evidence="6">ChiSxjej1B13-7041</strain>
    </source>
</reference>
<dbReference type="Gene3D" id="3.40.50.300">
    <property type="entry name" value="P-loop containing nucleotide triphosphate hydrolases"/>
    <property type="match status" value="1"/>
</dbReference>
<reference evidence="6" key="2">
    <citation type="journal article" date="2021" name="PeerJ">
        <title>Extensive microbial diversity within the chicken gut microbiome revealed by metagenomics and culture.</title>
        <authorList>
            <person name="Gilroy R."/>
            <person name="Ravi A."/>
            <person name="Getino M."/>
            <person name="Pursley I."/>
            <person name="Horton D.L."/>
            <person name="Alikhan N.F."/>
            <person name="Baker D."/>
            <person name="Gharbi K."/>
            <person name="Hall N."/>
            <person name="Watson M."/>
            <person name="Adriaenssens E.M."/>
            <person name="Foster-Nyarko E."/>
            <person name="Jarju S."/>
            <person name="Secka A."/>
            <person name="Antonio M."/>
            <person name="Oren A."/>
            <person name="Chaudhuri R.R."/>
            <person name="La Ragione R."/>
            <person name="Hildebrand F."/>
            <person name="Pallen M.J."/>
        </authorList>
    </citation>
    <scope>NUCLEOTIDE SEQUENCE</scope>
    <source>
        <strain evidence="6">ChiSxjej1B13-7041</strain>
    </source>
</reference>
<dbReference type="PROSITE" id="PS50893">
    <property type="entry name" value="ABC_TRANSPORTER_2"/>
    <property type="match status" value="1"/>
</dbReference>
<dbReference type="EMBL" id="DVHU01000025">
    <property type="protein sequence ID" value="HIR92399.1"/>
    <property type="molecule type" value="Genomic_DNA"/>
</dbReference>
<evidence type="ECO:0000256" key="1">
    <source>
        <dbReference type="ARBA" id="ARBA00005417"/>
    </source>
</evidence>
<dbReference type="Pfam" id="PF00005">
    <property type="entry name" value="ABC_tran"/>
    <property type="match status" value="1"/>
</dbReference>
<evidence type="ECO:0000259" key="5">
    <source>
        <dbReference type="PROSITE" id="PS50893"/>
    </source>
</evidence>
<dbReference type="GO" id="GO:0016887">
    <property type="term" value="F:ATP hydrolysis activity"/>
    <property type="evidence" value="ECO:0007669"/>
    <property type="project" value="InterPro"/>
</dbReference>
<evidence type="ECO:0000256" key="4">
    <source>
        <dbReference type="ARBA" id="ARBA00022840"/>
    </source>
</evidence>